<accession>A0A4C1Y833</accession>
<feature type="chain" id="PRO_5020040562" evidence="1">
    <location>
        <begin position="23"/>
        <end position="110"/>
    </location>
</feature>
<feature type="signal peptide" evidence="1">
    <location>
        <begin position="1"/>
        <end position="22"/>
    </location>
</feature>
<organism evidence="2 3">
    <name type="scientific">Eumeta variegata</name>
    <name type="common">Bagworm moth</name>
    <name type="synonym">Eumeta japonica</name>
    <dbReference type="NCBI Taxonomy" id="151549"/>
    <lineage>
        <taxon>Eukaryota</taxon>
        <taxon>Metazoa</taxon>
        <taxon>Ecdysozoa</taxon>
        <taxon>Arthropoda</taxon>
        <taxon>Hexapoda</taxon>
        <taxon>Insecta</taxon>
        <taxon>Pterygota</taxon>
        <taxon>Neoptera</taxon>
        <taxon>Endopterygota</taxon>
        <taxon>Lepidoptera</taxon>
        <taxon>Glossata</taxon>
        <taxon>Ditrysia</taxon>
        <taxon>Tineoidea</taxon>
        <taxon>Psychidae</taxon>
        <taxon>Oiketicinae</taxon>
        <taxon>Eumeta</taxon>
    </lineage>
</organism>
<sequence length="110" mass="11927">MEHVFGRLAVVIAFLGASGLTARPVGDLGLLVALATGTVTTSETNRLVHFLRSRSEVEFVEQWSGERLWAVGAALAASHERASFMGHKAEPSKYFLDSLTSSNNHEISEK</sequence>
<name>A0A4C1Y833_EUMVA</name>
<comment type="caution">
    <text evidence="2">The sequence shown here is derived from an EMBL/GenBank/DDBJ whole genome shotgun (WGS) entry which is preliminary data.</text>
</comment>
<protein>
    <submittedName>
        <fullName evidence="2">Uncharacterized protein</fullName>
    </submittedName>
</protein>
<dbReference type="EMBL" id="BGZK01001083">
    <property type="protein sequence ID" value="GBP70697.1"/>
    <property type="molecule type" value="Genomic_DNA"/>
</dbReference>
<dbReference type="Proteomes" id="UP000299102">
    <property type="component" value="Unassembled WGS sequence"/>
</dbReference>
<evidence type="ECO:0000256" key="1">
    <source>
        <dbReference type="SAM" id="SignalP"/>
    </source>
</evidence>
<dbReference type="AlphaFoldDB" id="A0A4C1Y833"/>
<proteinExistence type="predicted"/>
<keyword evidence="1" id="KW-0732">Signal</keyword>
<reference evidence="2 3" key="1">
    <citation type="journal article" date="2019" name="Commun. Biol.">
        <title>The bagworm genome reveals a unique fibroin gene that provides high tensile strength.</title>
        <authorList>
            <person name="Kono N."/>
            <person name="Nakamura H."/>
            <person name="Ohtoshi R."/>
            <person name="Tomita M."/>
            <person name="Numata K."/>
            <person name="Arakawa K."/>
        </authorList>
    </citation>
    <scope>NUCLEOTIDE SEQUENCE [LARGE SCALE GENOMIC DNA]</scope>
</reference>
<gene>
    <name evidence="2" type="ORF">EVAR_56199_1</name>
</gene>
<keyword evidence="3" id="KW-1185">Reference proteome</keyword>
<evidence type="ECO:0000313" key="3">
    <source>
        <dbReference type="Proteomes" id="UP000299102"/>
    </source>
</evidence>
<evidence type="ECO:0000313" key="2">
    <source>
        <dbReference type="EMBL" id="GBP70697.1"/>
    </source>
</evidence>